<dbReference type="InterPro" id="IPR014746">
    <property type="entry name" value="Gln_synth/guanido_kin_cat_dom"/>
</dbReference>
<dbReference type="AlphaFoldDB" id="A0A848KIA2"/>
<name>A0A848KIA2_9NOCA</name>
<evidence type="ECO:0000256" key="3">
    <source>
        <dbReference type="PROSITE-ProRule" id="PRU01331"/>
    </source>
</evidence>
<comment type="similarity">
    <text evidence="1 3 4">Belongs to the glutamine synthetase family.</text>
</comment>
<organism evidence="6 7">
    <name type="scientific">Antrihabitans stalactiti</name>
    <dbReference type="NCBI Taxonomy" id="2584121"/>
    <lineage>
        <taxon>Bacteria</taxon>
        <taxon>Bacillati</taxon>
        <taxon>Actinomycetota</taxon>
        <taxon>Actinomycetes</taxon>
        <taxon>Mycobacteriales</taxon>
        <taxon>Nocardiaceae</taxon>
        <taxon>Antrihabitans</taxon>
    </lineage>
</organism>
<dbReference type="GO" id="GO:0004356">
    <property type="term" value="F:glutamine synthetase activity"/>
    <property type="evidence" value="ECO:0007669"/>
    <property type="project" value="InterPro"/>
</dbReference>
<dbReference type="Gene3D" id="3.30.590.10">
    <property type="entry name" value="Glutamine synthetase/guanido kinase, catalytic domain"/>
    <property type="match status" value="1"/>
</dbReference>
<proteinExistence type="inferred from homology"/>
<sequence>MDASAIENVRDELAAAGVRSVIGSVVNAAGLTLAKTVPLERLDVFHRAGLGVSPVWHAFCIDGHIAFTDTITAVGDERVRIDIDGVRNLGDGLAWGPADYFLQDGQRSANCARGLLLSIERRLADAGLAAQVGHELEFVLTAPDGSELHEPGWVPYGIAGLLDSEAFIGDLFDAARVADLPIEQLHREYGPNQFEFSLAPATPVAAADSVVLAKAIVGRVARRHNVRPSFSPMPFIGGAGNGAHQHFSLTRDGVPLFGGGSGPYGLTAEGGAVIGGIVANLPAVQGLLTGSVLSGARLAPGSWSGVHLCWGRENREAAVRLVEGGPSNPYGANLEVKITDPSANTYVASATVLALALDGITRNIPLPNEFADDPSKCSTEELATRGVPLLPNDIATVIESLAASRYTRDLLGAAIVDATVATRRHEQTLLDSLADLAERFRLAWTI</sequence>
<dbReference type="Proteomes" id="UP000535543">
    <property type="component" value="Unassembled WGS sequence"/>
</dbReference>
<evidence type="ECO:0000313" key="6">
    <source>
        <dbReference type="EMBL" id="NMN97498.1"/>
    </source>
</evidence>
<dbReference type="EMBL" id="VCQU01000007">
    <property type="protein sequence ID" value="NMN97498.1"/>
    <property type="molecule type" value="Genomic_DNA"/>
</dbReference>
<keyword evidence="7" id="KW-1185">Reference proteome</keyword>
<dbReference type="Gene3D" id="3.10.20.70">
    <property type="entry name" value="Glutamine synthetase, N-terminal domain"/>
    <property type="match status" value="1"/>
</dbReference>
<feature type="domain" description="GS catalytic" evidence="5">
    <location>
        <begin position="112"/>
        <end position="446"/>
    </location>
</feature>
<dbReference type="SUPFAM" id="SSF55931">
    <property type="entry name" value="Glutamine synthetase/guanido kinase"/>
    <property type="match status" value="1"/>
</dbReference>
<keyword evidence="2" id="KW-0436">Ligase</keyword>
<dbReference type="InterPro" id="IPR008146">
    <property type="entry name" value="Gln_synth_cat_dom"/>
</dbReference>
<gene>
    <name evidence="6" type="ORF">FGL95_20895</name>
</gene>
<evidence type="ECO:0000313" key="7">
    <source>
        <dbReference type="Proteomes" id="UP000535543"/>
    </source>
</evidence>
<dbReference type="GO" id="GO:0006542">
    <property type="term" value="P:glutamine biosynthetic process"/>
    <property type="evidence" value="ECO:0007669"/>
    <property type="project" value="InterPro"/>
</dbReference>
<evidence type="ECO:0000256" key="4">
    <source>
        <dbReference type="RuleBase" id="RU000384"/>
    </source>
</evidence>
<evidence type="ECO:0000259" key="5">
    <source>
        <dbReference type="PROSITE" id="PS51987"/>
    </source>
</evidence>
<protein>
    <submittedName>
        <fullName evidence="6">Glutamine synthetase</fullName>
    </submittedName>
</protein>
<accession>A0A848KIA2</accession>
<dbReference type="PANTHER" id="PTHR43785">
    <property type="entry name" value="GAMMA-GLUTAMYLPUTRESCINE SYNTHETASE"/>
    <property type="match status" value="1"/>
</dbReference>
<evidence type="ECO:0000256" key="2">
    <source>
        <dbReference type="ARBA" id="ARBA00022598"/>
    </source>
</evidence>
<reference evidence="6 7" key="1">
    <citation type="submission" date="2019-05" db="EMBL/GenBank/DDBJ databases">
        <authorList>
            <person name="Lee S.D."/>
        </authorList>
    </citation>
    <scope>NUCLEOTIDE SEQUENCE [LARGE SCALE GENOMIC DNA]</scope>
    <source>
        <strain evidence="6 7">YC2-7</strain>
    </source>
</reference>
<dbReference type="PANTHER" id="PTHR43785:SF12">
    <property type="entry name" value="TYPE-1 GLUTAMINE SYNTHETASE 2"/>
    <property type="match status" value="1"/>
</dbReference>
<dbReference type="PROSITE" id="PS51987">
    <property type="entry name" value="GS_CATALYTIC"/>
    <property type="match status" value="1"/>
</dbReference>
<evidence type="ECO:0000256" key="1">
    <source>
        <dbReference type="ARBA" id="ARBA00009897"/>
    </source>
</evidence>
<dbReference type="SMART" id="SM01230">
    <property type="entry name" value="Gln-synt_C"/>
    <property type="match status" value="1"/>
</dbReference>
<dbReference type="Pfam" id="PF00120">
    <property type="entry name" value="Gln-synt_C"/>
    <property type="match status" value="1"/>
</dbReference>
<dbReference type="InterPro" id="IPR036651">
    <property type="entry name" value="Gln_synt_N_sf"/>
</dbReference>
<comment type="caution">
    <text evidence="6">The sequence shown here is derived from an EMBL/GenBank/DDBJ whole genome shotgun (WGS) entry which is preliminary data.</text>
</comment>
<reference evidence="6 7" key="2">
    <citation type="submission" date="2020-06" db="EMBL/GenBank/DDBJ databases">
        <title>Antribacter stalactiti gen. nov., sp. nov., a new member of the family Nacardiaceae isolated from a cave.</title>
        <authorList>
            <person name="Kim I.S."/>
        </authorList>
    </citation>
    <scope>NUCLEOTIDE SEQUENCE [LARGE SCALE GENOMIC DNA]</scope>
    <source>
        <strain evidence="6 7">YC2-7</strain>
    </source>
</reference>